<dbReference type="Proteomes" id="UP000620124">
    <property type="component" value="Unassembled WGS sequence"/>
</dbReference>
<protein>
    <submittedName>
        <fullName evidence="1">Uncharacterized protein</fullName>
    </submittedName>
</protein>
<evidence type="ECO:0000313" key="2">
    <source>
        <dbReference type="Proteomes" id="UP000620124"/>
    </source>
</evidence>
<reference evidence="1" key="1">
    <citation type="submission" date="2020-05" db="EMBL/GenBank/DDBJ databases">
        <title>Mycena genomes resolve the evolution of fungal bioluminescence.</title>
        <authorList>
            <person name="Tsai I.J."/>
        </authorList>
    </citation>
    <scope>NUCLEOTIDE SEQUENCE</scope>
    <source>
        <strain evidence="1">CCC161011</strain>
    </source>
</reference>
<dbReference type="EMBL" id="JACAZI010000019">
    <property type="protein sequence ID" value="KAF7339825.1"/>
    <property type="molecule type" value="Genomic_DNA"/>
</dbReference>
<dbReference type="OrthoDB" id="3233180at2759"/>
<keyword evidence="2" id="KW-1185">Reference proteome</keyword>
<organism evidence="1 2">
    <name type="scientific">Mycena venus</name>
    <dbReference type="NCBI Taxonomy" id="2733690"/>
    <lineage>
        <taxon>Eukaryota</taxon>
        <taxon>Fungi</taxon>
        <taxon>Dikarya</taxon>
        <taxon>Basidiomycota</taxon>
        <taxon>Agaricomycotina</taxon>
        <taxon>Agaricomycetes</taxon>
        <taxon>Agaricomycetidae</taxon>
        <taxon>Agaricales</taxon>
        <taxon>Marasmiineae</taxon>
        <taxon>Mycenaceae</taxon>
        <taxon>Mycena</taxon>
    </lineage>
</organism>
<evidence type="ECO:0000313" key="1">
    <source>
        <dbReference type="EMBL" id="KAF7339825.1"/>
    </source>
</evidence>
<name>A0A8H6XEC0_9AGAR</name>
<comment type="caution">
    <text evidence="1">The sequence shown here is derived from an EMBL/GenBank/DDBJ whole genome shotgun (WGS) entry which is preliminary data.</text>
</comment>
<proteinExistence type="predicted"/>
<gene>
    <name evidence="1" type="ORF">MVEN_01899100</name>
</gene>
<accession>A0A8H6XEC0</accession>
<dbReference type="AlphaFoldDB" id="A0A8H6XEC0"/>
<sequence>MRPDTSIPSLECRDQEEFETISRAIEQIRQLEPLDLEIIVKDVSIHETISLASSRISSFLDRVYEQPLAAEDSPQKRTILGNLFDVAFFTVLFEQRKIFHRIAAQSLAADPGSSAAVVCWVDTILSKLGDATIAVASGVSVDLTTPLFPGSAELRAEDGLRAATQLPSNWHSVAAVIASDKASPAAKRLALRLTFAAFILGPYLWSKSEHGTPYDMLEVLDRCINQTRTTGFSASRVGDQLAIQERLNFAMIISLYATASREHQNFDKGSQQLRSHTLGCLLNILQNVLHPDDSVSSLQFTTPPEDLDPAQVVLLRWGDTVSWCWETWDDYRVANAESIVFLTSTWLRHSDVLSGDVDHSVAVSTASSIAFLRVLHQVVMTLSTSPPPAGPPSALVAIISKACFLAVESMKHLLWGQKEDERWIVLGLCKYLLSLFVLFAAENDEELAVYDYILEALSLVDADTLHICMTHVQEDSALRFAARLHERLAHVQNFASVPALTQTLELDLVRSTLNFAAIVWFSQTRKCLLRESVSPLLSNVAEILLQKGSPSLESKILGDAILTASSAARNDPSLSDANRESLWRFAITSGLSELSIACEF</sequence>